<accession>A0ACB9ETS4</accession>
<evidence type="ECO:0000313" key="2">
    <source>
        <dbReference type="Proteomes" id="UP001056120"/>
    </source>
</evidence>
<reference evidence="1 2" key="2">
    <citation type="journal article" date="2022" name="Mol. Ecol. Resour.">
        <title>The genomes of chicory, endive, great burdock and yacon provide insights into Asteraceae paleo-polyploidization history and plant inulin production.</title>
        <authorList>
            <person name="Fan W."/>
            <person name="Wang S."/>
            <person name="Wang H."/>
            <person name="Wang A."/>
            <person name="Jiang F."/>
            <person name="Liu H."/>
            <person name="Zhao H."/>
            <person name="Xu D."/>
            <person name="Zhang Y."/>
        </authorList>
    </citation>
    <scope>NUCLEOTIDE SEQUENCE [LARGE SCALE GENOMIC DNA]</scope>
    <source>
        <strain evidence="2">cv. Yunnan</strain>
        <tissue evidence="1">Leaves</tissue>
    </source>
</reference>
<dbReference type="Proteomes" id="UP001056120">
    <property type="component" value="Linkage Group LG17"/>
</dbReference>
<evidence type="ECO:0000313" key="1">
    <source>
        <dbReference type="EMBL" id="KAI3762210.1"/>
    </source>
</evidence>
<keyword evidence="2" id="KW-1185">Reference proteome</keyword>
<proteinExistence type="predicted"/>
<sequence>MQIIFGRNRINVNREKIHKLTGLPNAGKSIFKLERIEEDSLTYLAWRARYGKYYIGATELLYVDCTTCTGENDERSQTPLSFWTKENLKRREELEIKIGGFGMGGIREQYDDDTNYDSDIKLNTPEDQGLKSEEMFNVCKLTPIEVIRATGSRRADEARSEAEVKRVDEYSHAEQVRRAEENDILSVVPDKVNIDLATKRNNHDCGVFVMRHMEMFMGTQDRHWDCGFPTDKKNLTRIIAILRKKYACKMVTSEANVHREKVIREAKDLDMERKK</sequence>
<reference evidence="2" key="1">
    <citation type="journal article" date="2022" name="Mol. Ecol. Resour.">
        <title>The genomes of chicory, endive, great burdock and yacon provide insights into Asteraceae palaeo-polyploidization history and plant inulin production.</title>
        <authorList>
            <person name="Fan W."/>
            <person name="Wang S."/>
            <person name="Wang H."/>
            <person name="Wang A."/>
            <person name="Jiang F."/>
            <person name="Liu H."/>
            <person name="Zhao H."/>
            <person name="Xu D."/>
            <person name="Zhang Y."/>
        </authorList>
    </citation>
    <scope>NUCLEOTIDE SEQUENCE [LARGE SCALE GENOMIC DNA]</scope>
    <source>
        <strain evidence="2">cv. Yunnan</strain>
    </source>
</reference>
<organism evidence="1 2">
    <name type="scientific">Smallanthus sonchifolius</name>
    <dbReference type="NCBI Taxonomy" id="185202"/>
    <lineage>
        <taxon>Eukaryota</taxon>
        <taxon>Viridiplantae</taxon>
        <taxon>Streptophyta</taxon>
        <taxon>Embryophyta</taxon>
        <taxon>Tracheophyta</taxon>
        <taxon>Spermatophyta</taxon>
        <taxon>Magnoliopsida</taxon>
        <taxon>eudicotyledons</taxon>
        <taxon>Gunneridae</taxon>
        <taxon>Pentapetalae</taxon>
        <taxon>asterids</taxon>
        <taxon>campanulids</taxon>
        <taxon>Asterales</taxon>
        <taxon>Asteraceae</taxon>
        <taxon>Asteroideae</taxon>
        <taxon>Heliantheae alliance</taxon>
        <taxon>Millerieae</taxon>
        <taxon>Smallanthus</taxon>
    </lineage>
</organism>
<protein>
    <submittedName>
        <fullName evidence="1">Uncharacterized protein</fullName>
    </submittedName>
</protein>
<dbReference type="EMBL" id="CM042034">
    <property type="protein sequence ID" value="KAI3762210.1"/>
    <property type="molecule type" value="Genomic_DNA"/>
</dbReference>
<name>A0ACB9ETS4_9ASTR</name>
<comment type="caution">
    <text evidence="1">The sequence shown here is derived from an EMBL/GenBank/DDBJ whole genome shotgun (WGS) entry which is preliminary data.</text>
</comment>
<gene>
    <name evidence="1" type="ORF">L1987_52635</name>
</gene>